<dbReference type="InterPro" id="IPR014362">
    <property type="entry name" value="Glu_DH"/>
</dbReference>
<feature type="binding site" evidence="5">
    <location>
        <position position="176"/>
    </location>
    <ligand>
        <name>NAD(+)</name>
        <dbReference type="ChEBI" id="CHEBI:57540"/>
    </ligand>
</feature>
<name>A0A2M6WKA9_9BACT</name>
<dbReference type="SUPFAM" id="SSF51735">
    <property type="entry name" value="NAD(P)-binding Rossmann-fold domains"/>
    <property type="match status" value="1"/>
</dbReference>
<keyword evidence="2 3" id="KW-0560">Oxidoreductase</keyword>
<feature type="binding site" evidence="5">
    <location>
        <position position="46"/>
    </location>
    <ligand>
        <name>substrate</name>
    </ligand>
</feature>
<dbReference type="Gene3D" id="3.40.50.720">
    <property type="entry name" value="NAD(P)-binding Rossmann-like Domain"/>
    <property type="match status" value="1"/>
</dbReference>
<protein>
    <recommendedName>
        <fullName evidence="3">Glutamate dehydrogenase</fullName>
    </recommendedName>
</protein>
<evidence type="ECO:0000256" key="4">
    <source>
        <dbReference type="PIRSR" id="PIRSR000185-1"/>
    </source>
</evidence>
<evidence type="ECO:0000313" key="10">
    <source>
        <dbReference type="Proteomes" id="UP000229112"/>
    </source>
</evidence>
<feature type="binding site" evidence="5">
    <location>
        <position position="207"/>
    </location>
    <ligand>
        <name>NAD(+)</name>
        <dbReference type="ChEBI" id="CHEBI:57540"/>
    </ligand>
</feature>
<gene>
    <name evidence="9" type="ORF">COU06_01035</name>
</gene>
<feature type="binding site" evidence="5">
    <location>
        <position position="335"/>
    </location>
    <ligand>
        <name>substrate</name>
    </ligand>
</feature>
<accession>A0A2M6WKA9</accession>
<dbReference type="PRINTS" id="PR00082">
    <property type="entry name" value="GLFDHDRGNASE"/>
</dbReference>
<feature type="active site" description="Proton donor" evidence="4">
    <location>
        <position position="82"/>
    </location>
</feature>
<sequence length="388" mass="42448">MKKQEKQENSINYDDIGPELVIETHDPKLGFKGVLVIDNTKRGMGKGGIRMSLSADSVEVSRLARAMTYKNALANLPFGGAKSGITIDGKNLTKENKKKIVQSFAKAIKPFVPHKYIAAPDINMGENEMKWFVEATGEWESITGKPADFCSVEKSPTNAVKKGKKRCGLPHELGSTGYGVALSAIVAAEFIGKEIKDMRVSIAGYGNVGTFAHKFLQEKGAKIIAVSDSSGTIFNRDGIDYEDLIKVKTKTGSVNNYKDATKLTSNVIYTLTTDILIPAAGSDVINKENIKKIKAEIIIQGANIPMADEEEKYLHDRKTIIVPDIIANAGGVISSYAEYVGMNEKQMFNLVEKKIIPNVKEILKTSRAKKITPRKAALQIARKRILGK</sequence>
<dbReference type="PIRSF" id="PIRSF000185">
    <property type="entry name" value="Glu_DH"/>
    <property type="match status" value="1"/>
</dbReference>
<reference evidence="10" key="1">
    <citation type="submission" date="2017-09" db="EMBL/GenBank/DDBJ databases">
        <title>Depth-based differentiation of microbial function through sediment-hosted aquifers and enrichment of novel symbionts in the deep terrestrial subsurface.</title>
        <authorList>
            <person name="Probst A.J."/>
            <person name="Ladd B."/>
            <person name="Jarett J.K."/>
            <person name="Geller-Mcgrath D.E."/>
            <person name="Sieber C.M.K."/>
            <person name="Emerson J.B."/>
            <person name="Anantharaman K."/>
            <person name="Thomas B.C."/>
            <person name="Malmstrom R."/>
            <person name="Stieglmeier M."/>
            <person name="Klingl A."/>
            <person name="Woyke T."/>
            <person name="Ryan C.M."/>
            <person name="Banfield J.F."/>
        </authorList>
    </citation>
    <scope>NUCLEOTIDE SEQUENCE [LARGE SCALE GENOMIC DNA]</scope>
</reference>
<comment type="similarity">
    <text evidence="1 3 7">Belongs to the Glu/Leu/Phe/Val dehydrogenases family.</text>
</comment>
<proteinExistence type="inferred from homology"/>
<feature type="site" description="Important for catalysis" evidence="6">
    <location>
        <position position="121"/>
    </location>
</feature>
<dbReference type="EMBL" id="PFAY01000008">
    <property type="protein sequence ID" value="PIT93230.1"/>
    <property type="molecule type" value="Genomic_DNA"/>
</dbReference>
<dbReference type="Proteomes" id="UP000229112">
    <property type="component" value="Unassembled WGS sequence"/>
</dbReference>
<evidence type="ECO:0000256" key="3">
    <source>
        <dbReference type="PIRNR" id="PIRNR000185"/>
    </source>
</evidence>
<keyword evidence="5" id="KW-0547">Nucleotide-binding</keyword>
<evidence type="ECO:0000256" key="7">
    <source>
        <dbReference type="RuleBase" id="RU004417"/>
    </source>
</evidence>
<evidence type="ECO:0000256" key="5">
    <source>
        <dbReference type="PIRSR" id="PIRSR000185-2"/>
    </source>
</evidence>
<dbReference type="PANTHER" id="PTHR11606">
    <property type="entry name" value="GLUTAMATE DEHYDROGENASE"/>
    <property type="match status" value="1"/>
</dbReference>
<dbReference type="GO" id="GO:0004352">
    <property type="term" value="F:glutamate dehydrogenase (NAD+) activity"/>
    <property type="evidence" value="ECO:0007669"/>
    <property type="project" value="TreeGrafter"/>
</dbReference>
<evidence type="ECO:0000256" key="2">
    <source>
        <dbReference type="ARBA" id="ARBA00023002"/>
    </source>
</evidence>
<evidence type="ECO:0000256" key="1">
    <source>
        <dbReference type="ARBA" id="ARBA00006382"/>
    </source>
</evidence>
<keyword evidence="5" id="KW-0520">NAD</keyword>
<dbReference type="InterPro" id="IPR036291">
    <property type="entry name" value="NAD(P)-bd_dom_sf"/>
</dbReference>
<dbReference type="Pfam" id="PF02812">
    <property type="entry name" value="ELFV_dehydrog_N"/>
    <property type="match status" value="1"/>
</dbReference>
<feature type="domain" description="Glutamate/phenylalanine/leucine/valine/L-tryptophan dehydrogenase C-terminal" evidence="8">
    <location>
        <begin position="168"/>
        <end position="388"/>
    </location>
</feature>
<dbReference type="SUPFAM" id="SSF53223">
    <property type="entry name" value="Aminoacid dehydrogenase-like, N-terminal domain"/>
    <property type="match status" value="1"/>
</dbReference>
<dbReference type="Pfam" id="PF00208">
    <property type="entry name" value="ELFV_dehydrog"/>
    <property type="match status" value="1"/>
</dbReference>
<organism evidence="9 10">
    <name type="scientific">Candidatus Harrisonbacteria bacterium CG10_big_fil_rev_8_21_14_0_10_38_8</name>
    <dbReference type="NCBI Taxonomy" id="1974582"/>
    <lineage>
        <taxon>Bacteria</taxon>
        <taxon>Candidatus Harrisoniibacteriota</taxon>
    </lineage>
</organism>
<dbReference type="PANTHER" id="PTHR11606:SF13">
    <property type="entry name" value="GLUTAMATE DEHYDROGENASE 1, MITOCHONDRIAL"/>
    <property type="match status" value="1"/>
</dbReference>
<dbReference type="InterPro" id="IPR046346">
    <property type="entry name" value="Aminoacid_DH-like_N_sf"/>
</dbReference>
<feature type="binding site" evidence="5">
    <location>
        <position position="70"/>
    </location>
    <ligand>
        <name>substrate</name>
    </ligand>
</feature>
<evidence type="ECO:0000259" key="8">
    <source>
        <dbReference type="SMART" id="SM00839"/>
    </source>
</evidence>
<dbReference type="AlphaFoldDB" id="A0A2M6WKA9"/>
<dbReference type="GO" id="GO:0006538">
    <property type="term" value="P:L-glutamate catabolic process"/>
    <property type="evidence" value="ECO:0007669"/>
    <property type="project" value="TreeGrafter"/>
</dbReference>
<evidence type="ECO:0000313" key="9">
    <source>
        <dbReference type="EMBL" id="PIT93230.1"/>
    </source>
</evidence>
<dbReference type="InterPro" id="IPR006095">
    <property type="entry name" value="Glu/Leu/Phe/Val/Trp_DH"/>
</dbReference>
<dbReference type="Gene3D" id="3.40.50.10860">
    <property type="entry name" value="Leucine Dehydrogenase, chain A, domain 1"/>
    <property type="match status" value="1"/>
</dbReference>
<dbReference type="InterPro" id="IPR006096">
    <property type="entry name" value="Glu/Leu/Phe/Val/Trp_DH_C"/>
</dbReference>
<dbReference type="SMART" id="SM00839">
    <property type="entry name" value="ELFV_dehydrog"/>
    <property type="match status" value="1"/>
</dbReference>
<evidence type="ECO:0000256" key="6">
    <source>
        <dbReference type="PIRSR" id="PIRSR000185-3"/>
    </source>
</evidence>
<comment type="caution">
    <text evidence="9">The sequence shown here is derived from an EMBL/GenBank/DDBJ whole genome shotgun (WGS) entry which is preliminary data.</text>
</comment>
<dbReference type="GO" id="GO:0000166">
    <property type="term" value="F:nucleotide binding"/>
    <property type="evidence" value="ECO:0007669"/>
    <property type="project" value="UniProtKB-KW"/>
</dbReference>
<dbReference type="InterPro" id="IPR006097">
    <property type="entry name" value="Glu/Leu/Phe/Val/Trp_DH_dimer"/>
</dbReference>